<dbReference type="PANTHER" id="PTHR48022:SF64">
    <property type="entry name" value="MAJOR FACILITATOR SUPERFAMILY (MFS) PROFILE DOMAIN-CONTAINING PROTEIN"/>
    <property type="match status" value="1"/>
</dbReference>
<evidence type="ECO:0000313" key="9">
    <source>
        <dbReference type="Proteomes" id="UP000191518"/>
    </source>
</evidence>
<evidence type="ECO:0000256" key="5">
    <source>
        <dbReference type="ARBA" id="ARBA00023136"/>
    </source>
</evidence>
<comment type="caution">
    <text evidence="8">The sequence shown here is derived from an EMBL/GenBank/DDBJ whole genome shotgun (WGS) entry which is preliminary data.</text>
</comment>
<dbReference type="SUPFAM" id="SSF103473">
    <property type="entry name" value="MFS general substrate transporter"/>
    <property type="match status" value="1"/>
</dbReference>
<evidence type="ECO:0000256" key="3">
    <source>
        <dbReference type="ARBA" id="ARBA00022692"/>
    </source>
</evidence>
<comment type="similarity">
    <text evidence="2">Belongs to the major facilitator superfamily. Sugar transporter (TC 2.A.1.1) family.</text>
</comment>
<sequence>MGSHRSCRKIVMPEPKVESPFTIGALGSRGNGLSWLSNSGIIKLNLMLVLLQISSYATGYDGSMMNGLQSLTSWKNSFNNPGASELGLLNAIQNVGQLITMPICAISCDKFGRRPVLFAGAFVLLVGVALQAAAQNVGMFIAARGIIGMGLVLNITAAPLLLLELAFPRQQGPQVAIYNSLWNLGALVAAWVTYGSFRINSTWAWRLPSLLQGVSSVLQIGLCFRIEESPRWLISKERDDEARKLICKYHANGDDSDPLVTLEMEEIRTAIQLEHEARRTTSYMTFFQTKGNIRRFFIILCVGFFSQWSGNGLISYYLTLILNSIGYTSESTQTLINALLTLWSMIWSLVFAAVMNRFGRRTLFLISTAGILAVYIVWTALEATYEKRTALDGNGGDGYAKGVLAMIFLYNFFYSVGWTPLQVTYCIEILPFDLRARGLVLYNLFVALAGIFNQYVNPIGVTNSTWKFYITYDVWLAFELVVVYFLFVETGDLSLEETAVILDGEEYGNKLIGVALSTAEMKIDESAKVQATVTSETVPEKL</sequence>
<dbReference type="FunFam" id="1.20.1250.20:FF:000117">
    <property type="entry name" value="MFS hexose transporter"/>
    <property type="match status" value="1"/>
</dbReference>
<keyword evidence="5 6" id="KW-0472">Membrane</keyword>
<reference evidence="9" key="1">
    <citation type="journal article" date="2017" name="Nat. Microbiol.">
        <title>Global analysis of biosynthetic gene clusters reveals vast potential of secondary metabolite production in Penicillium species.</title>
        <authorList>
            <person name="Nielsen J.C."/>
            <person name="Grijseels S."/>
            <person name="Prigent S."/>
            <person name="Ji B."/>
            <person name="Dainat J."/>
            <person name="Nielsen K.F."/>
            <person name="Frisvad J.C."/>
            <person name="Workman M."/>
            <person name="Nielsen J."/>
        </authorList>
    </citation>
    <scope>NUCLEOTIDE SEQUENCE [LARGE SCALE GENOMIC DNA]</scope>
    <source>
        <strain evidence="9">IBT 29486</strain>
    </source>
</reference>
<evidence type="ECO:0000256" key="1">
    <source>
        <dbReference type="ARBA" id="ARBA00004141"/>
    </source>
</evidence>
<proteinExistence type="inferred from homology"/>
<dbReference type="Pfam" id="PF00083">
    <property type="entry name" value="Sugar_tr"/>
    <property type="match status" value="1"/>
</dbReference>
<keyword evidence="9" id="KW-1185">Reference proteome</keyword>
<keyword evidence="4 6" id="KW-1133">Transmembrane helix</keyword>
<evidence type="ECO:0000259" key="7">
    <source>
        <dbReference type="PROSITE" id="PS50850"/>
    </source>
</evidence>
<dbReference type="GO" id="GO:0005351">
    <property type="term" value="F:carbohydrate:proton symporter activity"/>
    <property type="evidence" value="ECO:0007669"/>
    <property type="project" value="TreeGrafter"/>
</dbReference>
<dbReference type="PANTHER" id="PTHR48022">
    <property type="entry name" value="PLASTIDIC GLUCOSE TRANSPORTER 4"/>
    <property type="match status" value="1"/>
</dbReference>
<feature type="transmembrane region" description="Helical" evidence="6">
    <location>
        <begin position="203"/>
        <end position="224"/>
    </location>
</feature>
<dbReference type="InterPro" id="IPR050360">
    <property type="entry name" value="MFS_Sugar_Transporters"/>
</dbReference>
<feature type="transmembrane region" description="Helical" evidence="6">
    <location>
        <begin position="401"/>
        <end position="427"/>
    </location>
</feature>
<comment type="subcellular location">
    <subcellularLocation>
        <location evidence="1">Membrane</location>
        <topology evidence="1">Multi-pass membrane protein</topology>
    </subcellularLocation>
</comment>
<feature type="transmembrane region" description="Helical" evidence="6">
    <location>
        <begin position="296"/>
        <end position="322"/>
    </location>
</feature>
<accession>A0A1V6RFW9</accession>
<evidence type="ECO:0000256" key="4">
    <source>
        <dbReference type="ARBA" id="ARBA00022989"/>
    </source>
</evidence>
<feature type="transmembrane region" description="Helical" evidence="6">
    <location>
        <begin position="439"/>
        <end position="456"/>
    </location>
</feature>
<dbReference type="Gene3D" id="1.20.1250.20">
    <property type="entry name" value="MFS general substrate transporter like domains"/>
    <property type="match status" value="1"/>
</dbReference>
<name>A0A1V6RFW9_9EURO</name>
<feature type="transmembrane region" description="Helical" evidence="6">
    <location>
        <begin position="468"/>
        <end position="487"/>
    </location>
</feature>
<feature type="domain" description="Major facilitator superfamily (MFS) profile" evidence="7">
    <location>
        <begin position="47"/>
        <end position="491"/>
    </location>
</feature>
<dbReference type="InterPro" id="IPR005828">
    <property type="entry name" value="MFS_sugar_transport-like"/>
</dbReference>
<feature type="transmembrane region" description="Helical" evidence="6">
    <location>
        <begin position="362"/>
        <end position="381"/>
    </location>
</feature>
<dbReference type="GO" id="GO:0016020">
    <property type="term" value="C:membrane"/>
    <property type="evidence" value="ECO:0007669"/>
    <property type="project" value="UniProtKB-SubCell"/>
</dbReference>
<dbReference type="Proteomes" id="UP000191518">
    <property type="component" value="Unassembled WGS sequence"/>
</dbReference>
<organism evidence="8 9">
    <name type="scientific">Penicillium vulpinum</name>
    <dbReference type="NCBI Taxonomy" id="29845"/>
    <lineage>
        <taxon>Eukaryota</taxon>
        <taxon>Fungi</taxon>
        <taxon>Dikarya</taxon>
        <taxon>Ascomycota</taxon>
        <taxon>Pezizomycotina</taxon>
        <taxon>Eurotiomycetes</taxon>
        <taxon>Eurotiomycetidae</taxon>
        <taxon>Eurotiales</taxon>
        <taxon>Aspergillaceae</taxon>
        <taxon>Penicillium</taxon>
    </lineage>
</organism>
<dbReference type="InterPro" id="IPR036259">
    <property type="entry name" value="MFS_trans_sf"/>
</dbReference>
<evidence type="ECO:0000256" key="2">
    <source>
        <dbReference type="ARBA" id="ARBA00010992"/>
    </source>
</evidence>
<feature type="transmembrane region" description="Helical" evidence="6">
    <location>
        <begin position="334"/>
        <end position="355"/>
    </location>
</feature>
<dbReference type="InterPro" id="IPR020846">
    <property type="entry name" value="MFS_dom"/>
</dbReference>
<protein>
    <recommendedName>
        <fullName evidence="7">Major facilitator superfamily (MFS) profile domain-containing protein</fullName>
    </recommendedName>
</protein>
<feature type="transmembrane region" description="Helical" evidence="6">
    <location>
        <begin position="140"/>
        <end position="163"/>
    </location>
</feature>
<gene>
    <name evidence="8" type="ORF">PENVUL_c052G05788</name>
</gene>
<dbReference type="PROSITE" id="PS50850">
    <property type="entry name" value="MFS"/>
    <property type="match status" value="1"/>
</dbReference>
<dbReference type="AlphaFoldDB" id="A0A1V6RFW9"/>
<evidence type="ECO:0000256" key="6">
    <source>
        <dbReference type="SAM" id="Phobius"/>
    </source>
</evidence>
<feature type="transmembrane region" description="Helical" evidence="6">
    <location>
        <begin position="116"/>
        <end position="134"/>
    </location>
</feature>
<feature type="transmembrane region" description="Helical" evidence="6">
    <location>
        <begin position="175"/>
        <end position="197"/>
    </location>
</feature>
<evidence type="ECO:0000313" key="8">
    <source>
        <dbReference type="EMBL" id="OQE00408.1"/>
    </source>
</evidence>
<keyword evidence="3 6" id="KW-0812">Transmembrane</keyword>
<dbReference type="EMBL" id="MDYP01000052">
    <property type="protein sequence ID" value="OQE00408.1"/>
    <property type="molecule type" value="Genomic_DNA"/>
</dbReference>